<dbReference type="InterPro" id="IPR009988">
    <property type="entry name" value="DUF1510"/>
</dbReference>
<reference evidence="4 5" key="1">
    <citation type="submission" date="2019-07" db="EMBL/GenBank/DDBJ databases">
        <title>Genome sequence of 2 isolates from Red Sea Mangroves.</title>
        <authorList>
            <person name="Sefrji F."/>
            <person name="Michoud G."/>
            <person name="Merlino G."/>
            <person name="Daffonchio D."/>
        </authorList>
    </citation>
    <scope>NUCLEOTIDE SEQUENCE [LARGE SCALE GENOMIC DNA]</scope>
    <source>
        <strain evidence="4 5">R1DC41</strain>
    </source>
</reference>
<feature type="compositionally biased region" description="Polar residues" evidence="1">
    <location>
        <begin position="122"/>
        <end position="136"/>
    </location>
</feature>
<dbReference type="KEGG" id="mcui:G8O30_08405"/>
<evidence type="ECO:0000313" key="4">
    <source>
        <dbReference type="EMBL" id="QPC46982.1"/>
    </source>
</evidence>
<gene>
    <name evidence="4" type="ORF">G8O30_08405</name>
</gene>
<protein>
    <submittedName>
        <fullName evidence="4">DUF1510 family protein</fullName>
    </submittedName>
</protein>
<evidence type="ECO:0000313" key="5">
    <source>
        <dbReference type="Proteomes" id="UP000593626"/>
    </source>
</evidence>
<keyword evidence="5" id="KW-1185">Reference proteome</keyword>
<dbReference type="RefSeq" id="WP_239671650.1">
    <property type="nucleotide sequence ID" value="NZ_CP049742.1"/>
</dbReference>
<feature type="transmembrane region" description="Helical" evidence="2">
    <location>
        <begin position="26"/>
        <end position="49"/>
    </location>
</feature>
<keyword evidence="2" id="KW-0472">Membrane</keyword>
<dbReference type="AlphaFoldDB" id="A0A7S8CBK0"/>
<accession>A0A7S8CBK0</accession>
<feature type="compositionally biased region" description="Polar residues" evidence="1">
    <location>
        <begin position="53"/>
        <end position="72"/>
    </location>
</feature>
<proteinExistence type="predicted"/>
<keyword evidence="2" id="KW-1133">Transmembrane helix</keyword>
<evidence type="ECO:0000256" key="1">
    <source>
        <dbReference type="SAM" id="MobiDB-lite"/>
    </source>
</evidence>
<dbReference type="Proteomes" id="UP000593626">
    <property type="component" value="Chromosome"/>
</dbReference>
<evidence type="ECO:0000259" key="3">
    <source>
        <dbReference type="Pfam" id="PF07423"/>
    </source>
</evidence>
<dbReference type="EMBL" id="CP049742">
    <property type="protein sequence ID" value="QPC46982.1"/>
    <property type="molecule type" value="Genomic_DNA"/>
</dbReference>
<feature type="compositionally biased region" description="Acidic residues" evidence="1">
    <location>
        <begin position="73"/>
        <end position="110"/>
    </location>
</feature>
<keyword evidence="2" id="KW-0812">Transmembrane</keyword>
<evidence type="ECO:0000256" key="2">
    <source>
        <dbReference type="SAM" id="Phobius"/>
    </source>
</evidence>
<feature type="domain" description="DUF1510" evidence="3">
    <location>
        <begin position="130"/>
        <end position="221"/>
    </location>
</feature>
<dbReference type="Pfam" id="PF07423">
    <property type="entry name" value="DUF1510"/>
    <property type="match status" value="1"/>
</dbReference>
<feature type="region of interest" description="Disordered" evidence="1">
    <location>
        <begin position="53"/>
        <end position="136"/>
    </location>
</feature>
<organism evidence="4 5">
    <name type="scientific">Mangrovibacillus cuniculi</name>
    <dbReference type="NCBI Taxonomy" id="2593652"/>
    <lineage>
        <taxon>Bacteria</taxon>
        <taxon>Bacillati</taxon>
        <taxon>Bacillota</taxon>
        <taxon>Bacilli</taxon>
        <taxon>Bacillales</taxon>
        <taxon>Bacillaceae</taxon>
        <taxon>Mangrovibacillus</taxon>
    </lineage>
</organism>
<sequence length="229" mass="25405">MAGRKGEVDYGFISFSPTSKKRKTNFVLNSLIAIVIILILVVSASIFGLTNRGDNNQAASESTNEEANTNDQVESEQDTSSDENTETEDTETEDSELEEQQEKEEVDLESGQEGMVVEESTENNVKTTAQNPNWQPVGTEQSNFSNSFDQGTVDWNEKLKAVSYATGLSIDDMIVWRMERGGDPATQAVATVTPKDQSENYRVYLQWVDGQGWKPTEVQTLVKNDKKSG</sequence>
<name>A0A7S8CBK0_9BACI</name>